<comment type="caution">
    <text evidence="2">The sequence shown here is derived from an EMBL/GenBank/DDBJ whole genome shotgun (WGS) entry which is preliminary data.</text>
</comment>
<evidence type="ECO:0000256" key="1">
    <source>
        <dbReference type="SAM" id="Phobius"/>
    </source>
</evidence>
<keyword evidence="1" id="KW-1133">Transmembrane helix</keyword>
<gene>
    <name evidence="2" type="ORF">SDC9_104587</name>
</gene>
<accession>A0A645B7U7</accession>
<name>A0A645B7U7_9ZZZZ</name>
<dbReference type="AlphaFoldDB" id="A0A645B7U7"/>
<keyword evidence="1" id="KW-0472">Membrane</keyword>
<feature type="transmembrane region" description="Helical" evidence="1">
    <location>
        <begin position="12"/>
        <end position="33"/>
    </location>
</feature>
<feature type="transmembrane region" description="Helical" evidence="1">
    <location>
        <begin position="68"/>
        <end position="85"/>
    </location>
</feature>
<protein>
    <submittedName>
        <fullName evidence="2">Uncharacterized protein</fullName>
    </submittedName>
</protein>
<keyword evidence="1" id="KW-0812">Transmembrane</keyword>
<evidence type="ECO:0000313" key="2">
    <source>
        <dbReference type="EMBL" id="MPM57764.1"/>
    </source>
</evidence>
<feature type="transmembrane region" description="Helical" evidence="1">
    <location>
        <begin position="39"/>
        <end position="56"/>
    </location>
</feature>
<proteinExistence type="predicted"/>
<feature type="transmembrane region" description="Helical" evidence="1">
    <location>
        <begin position="125"/>
        <end position="146"/>
    </location>
</feature>
<reference evidence="2" key="1">
    <citation type="submission" date="2019-08" db="EMBL/GenBank/DDBJ databases">
        <authorList>
            <person name="Kucharzyk K."/>
            <person name="Murdoch R.W."/>
            <person name="Higgins S."/>
            <person name="Loffler F."/>
        </authorList>
    </citation>
    <scope>NUCLEOTIDE SEQUENCE</scope>
</reference>
<dbReference type="EMBL" id="VSSQ01016432">
    <property type="protein sequence ID" value="MPM57764.1"/>
    <property type="molecule type" value="Genomic_DNA"/>
</dbReference>
<sequence>MKAKAEIRFFEQMGLLALAGTIMILTNMIGYKYTLVQSLQGYAVLGGIALAGVTISRFMSRFIKLPTMMYVSLTGLLLACPLSPFKEQVIAWANNFAFLAPATALGAFAGISLGKDMKNFGRMGVKLIAITVLVITGTFIMSAFVADQVLKYTGSV</sequence>
<organism evidence="2">
    <name type="scientific">bioreactor metagenome</name>
    <dbReference type="NCBI Taxonomy" id="1076179"/>
    <lineage>
        <taxon>unclassified sequences</taxon>
        <taxon>metagenomes</taxon>
        <taxon>ecological metagenomes</taxon>
    </lineage>
</organism>
<feature type="transmembrane region" description="Helical" evidence="1">
    <location>
        <begin position="91"/>
        <end position="113"/>
    </location>
</feature>